<dbReference type="EMBL" id="JAHWGI010001040">
    <property type="protein sequence ID" value="KAK3921611.1"/>
    <property type="molecule type" value="Genomic_DNA"/>
</dbReference>
<evidence type="ECO:0000259" key="6">
    <source>
        <dbReference type="PROSITE" id="PS51135"/>
    </source>
</evidence>
<dbReference type="SMART" id="SM00266">
    <property type="entry name" value="CAD"/>
    <property type="match status" value="1"/>
</dbReference>
<proteinExistence type="predicted"/>
<dbReference type="SMART" id="SM00355">
    <property type="entry name" value="ZnF_C2H2"/>
    <property type="match status" value="3"/>
</dbReference>
<evidence type="ECO:0000313" key="7">
    <source>
        <dbReference type="EMBL" id="KAK3921611.1"/>
    </source>
</evidence>
<dbReference type="GO" id="GO:0006915">
    <property type="term" value="P:apoptotic process"/>
    <property type="evidence" value="ECO:0007669"/>
    <property type="project" value="UniProtKB-UniRule"/>
</dbReference>
<feature type="region of interest" description="Disordered" evidence="4">
    <location>
        <begin position="959"/>
        <end position="1014"/>
    </location>
</feature>
<reference evidence="7" key="2">
    <citation type="journal article" date="2023" name="BMC Genomics">
        <title>Pest status, molecular evolution, and epigenetic factors derived from the genome assembly of Frankliniella fusca, a thysanopteran phytovirus vector.</title>
        <authorList>
            <person name="Catto M.A."/>
            <person name="Labadie P.E."/>
            <person name="Jacobson A.L."/>
            <person name="Kennedy G.G."/>
            <person name="Srinivasan R."/>
            <person name="Hunt B.G."/>
        </authorList>
    </citation>
    <scope>NUCLEOTIDE SEQUENCE</scope>
    <source>
        <strain evidence="7">PL_HMW_Pooled</strain>
    </source>
</reference>
<keyword evidence="2" id="KW-0862">Zinc</keyword>
<keyword evidence="8" id="KW-1185">Reference proteome</keyword>
<protein>
    <submittedName>
        <fullName evidence="7">Zinc finger protein ZIC 3</fullName>
    </submittedName>
</protein>
<dbReference type="Gene3D" id="3.30.160.60">
    <property type="entry name" value="Classic Zinc Finger"/>
    <property type="match status" value="1"/>
</dbReference>
<evidence type="ECO:0000256" key="3">
    <source>
        <dbReference type="PROSITE-ProRule" id="PRU00447"/>
    </source>
</evidence>
<feature type="compositionally biased region" description="Basic residues" evidence="4">
    <location>
        <begin position="1138"/>
        <end position="1151"/>
    </location>
</feature>
<dbReference type="Pfam" id="PF02017">
    <property type="entry name" value="CIDE-N"/>
    <property type="match status" value="1"/>
</dbReference>
<keyword evidence="2" id="KW-0863">Zinc-finger</keyword>
<evidence type="ECO:0000256" key="4">
    <source>
        <dbReference type="SAM" id="MobiDB-lite"/>
    </source>
</evidence>
<evidence type="ECO:0000259" key="5">
    <source>
        <dbReference type="PROSITE" id="PS50157"/>
    </source>
</evidence>
<dbReference type="SUPFAM" id="SSF54277">
    <property type="entry name" value="CAD &amp; PB1 domains"/>
    <property type="match status" value="1"/>
</dbReference>
<dbReference type="PROSITE" id="PS50157">
    <property type="entry name" value="ZINC_FINGER_C2H2_2"/>
    <property type="match status" value="1"/>
</dbReference>
<evidence type="ECO:0000313" key="8">
    <source>
        <dbReference type="Proteomes" id="UP001219518"/>
    </source>
</evidence>
<accession>A0AAE1HHS2</accession>
<dbReference type="Gene3D" id="3.10.20.10">
    <property type="match status" value="1"/>
</dbReference>
<comment type="caution">
    <text evidence="7">The sequence shown here is derived from an EMBL/GenBank/DDBJ whole genome shotgun (WGS) entry which is preliminary data.</text>
</comment>
<keyword evidence="2" id="KW-0479">Metal-binding</keyword>
<keyword evidence="1 3" id="KW-0053">Apoptosis</keyword>
<evidence type="ECO:0000256" key="2">
    <source>
        <dbReference type="PROSITE-ProRule" id="PRU00042"/>
    </source>
</evidence>
<dbReference type="PROSITE" id="PS51135">
    <property type="entry name" value="CIDE_N"/>
    <property type="match status" value="1"/>
</dbReference>
<dbReference type="GO" id="GO:0008270">
    <property type="term" value="F:zinc ion binding"/>
    <property type="evidence" value="ECO:0007669"/>
    <property type="project" value="UniProtKB-KW"/>
</dbReference>
<dbReference type="InterPro" id="IPR003508">
    <property type="entry name" value="CIDE-N_dom"/>
</dbReference>
<sequence>MDPAGDQRRPDQRVLHLSPARRWFAAIKPLFGCDLRLWTNFTKVNMTIHCVICHKGQLSIPKYFAHQWVHRYSPNVVFPCPFPECGRVFNRYKAFCSHKRSHKPVPGSNNSTSHSNLTFKCTVTSCPVTSSSILKLLNHLESHVRKGQRVKCPCGKVFSNRNSLRSHFQRSHRNDTFVDQELESGQMATSASTNDDDMSNFCDYFPTDLPHDINFLSDEPNVESSSVKTDDFMKSFASMLLRLQSKSYLSVASLQFVTEAIHSISEHAVDQQKKLFHDLAAKYDIPLNIKTAVETEVLNNFLYEKAVGEKGIFRSQHMRKKYYKENFNFIPPVEYELGLLKDKSVQELYNKKGESQRNILRDFEDGTVFKNNQFFTQNPDGIKIILYADAFEPCDALKAARGKHKMLGVYMSLGNLPSFCRSARDPIQLVMLVNEDTLKEFNYQQVFQPLLDDLATLHNEGINLVWEDGTNKNFKGALVGISSDNLEAHGLGGFNQSFSSSDFYCRYCYARRAQRITGDVSLCKRRTCLNYDTDAKKADEQDKSVKGVWESSIFNDLPDFHIINSLPPCSAHDIAEGILPIDLFLALKKLVKAKWFGWNYINAKVKFINGKNCTSIRKINPKMKKIVGSAAGNFRLLQIITLALIDRVKDASHKAWQMIVRLQEFTKLVSAPEISIDQTFRIDFLAEEYLSLRKSVFPSLKLKCKHHYIQHYGELTRKFGPLQRWSTIRFESKHQYFKSSLRHAPNFINPTLTLSYRHQYLQAYLQEGNLFPTSVGADNVTPFKPQLYSVEVRRALEICGPISPDIHVATSAEYHGIKYSQGEIVMLEEMEDGTIRSIVIDMILVVDNFRELVFLGLEKFLAYHDLLGIHEVLSSTNTSFVSCHMPIFKVWCCLRTKKKLVAAEGMDDLKTKIKEKFSYEEANLVLEEDGTEVDDEEILLTMAEKTLMVLNVGEEWRDRSCSSSRSSSPPTSSQDHSDSSLLSSSDTSPLRSTPLSNAMWHHVPSSTSRKKGEWSKNFKAPWNKLQPALQKKLNMSVGRETDPKMKLVKSELSEVVRMVVPELRVVDKYHGIAVFKNIAESMIADYKVLADIDEEGNVIGSGIGTIAIKLQEHNNYLNRPNKNTSLIALATSQLNSTGKRKRNPQKNKGKCGTKSWQPDHPQNEDDASLAEKKKWLQLESKKSVRDRDNNKVQEYMELTYSSQRLYLNLKEPTVEEVQREWPLLLETEYLLKHSERLILEFDRKEEFMSSLKLKKVLAVIEETVIIDKAKAIMEKDETAKEEKMKQANDAMEIVHNAKTINPIVGTILLVAYKFQELKKGRSLIFLHMEEGSTRDEIAAAPSSAAPSIVVVGRSIYEATCYYVVAEHRILSASSLASEAVTVLYCLFYIFNMAFPSQLGHTWEFLQRYFFKNNPEDGSKNPKKKVHFQNLTARVNSLLRAVMQCKLGLNSEEDDDGDELM</sequence>
<dbReference type="PANTHER" id="PTHR31025">
    <property type="entry name" value="SI:CH211-196P9.1-RELATED"/>
    <property type="match status" value="1"/>
</dbReference>
<gene>
    <name evidence="7" type="ORF">KUF71_010783</name>
</gene>
<name>A0AAE1HHS2_9NEOP</name>
<feature type="domain" description="C2H2-type" evidence="5">
    <location>
        <begin position="78"/>
        <end position="102"/>
    </location>
</feature>
<organism evidence="7 8">
    <name type="scientific">Frankliniella fusca</name>
    <dbReference type="NCBI Taxonomy" id="407009"/>
    <lineage>
        <taxon>Eukaryota</taxon>
        <taxon>Metazoa</taxon>
        <taxon>Ecdysozoa</taxon>
        <taxon>Arthropoda</taxon>
        <taxon>Hexapoda</taxon>
        <taxon>Insecta</taxon>
        <taxon>Pterygota</taxon>
        <taxon>Neoptera</taxon>
        <taxon>Paraneoptera</taxon>
        <taxon>Thysanoptera</taxon>
        <taxon>Terebrantia</taxon>
        <taxon>Thripoidea</taxon>
        <taxon>Thripidae</taxon>
        <taxon>Frankliniella</taxon>
    </lineage>
</organism>
<feature type="region of interest" description="Disordered" evidence="4">
    <location>
        <begin position="1132"/>
        <end position="1168"/>
    </location>
</feature>
<feature type="domain" description="CIDE-N" evidence="6">
    <location>
        <begin position="884"/>
        <end position="958"/>
    </location>
</feature>
<reference evidence="7" key="1">
    <citation type="submission" date="2021-07" db="EMBL/GenBank/DDBJ databases">
        <authorList>
            <person name="Catto M.A."/>
            <person name="Jacobson A."/>
            <person name="Kennedy G."/>
            <person name="Labadie P."/>
            <person name="Hunt B.G."/>
            <person name="Srinivasan R."/>
        </authorList>
    </citation>
    <scope>NUCLEOTIDE SEQUENCE</scope>
    <source>
        <strain evidence="7">PL_HMW_Pooled</strain>
        <tissue evidence="7">Head</tissue>
    </source>
</reference>
<dbReference type="PANTHER" id="PTHR31025:SF22">
    <property type="entry name" value="IP13529P"/>
    <property type="match status" value="1"/>
</dbReference>
<feature type="compositionally biased region" description="Low complexity" evidence="4">
    <location>
        <begin position="961"/>
        <end position="996"/>
    </location>
</feature>
<dbReference type="InterPro" id="IPR013087">
    <property type="entry name" value="Znf_C2H2_type"/>
</dbReference>
<dbReference type="Proteomes" id="UP001219518">
    <property type="component" value="Unassembled WGS sequence"/>
</dbReference>
<dbReference type="PROSITE" id="PS00028">
    <property type="entry name" value="ZINC_FINGER_C2H2_1"/>
    <property type="match status" value="1"/>
</dbReference>
<evidence type="ECO:0000256" key="1">
    <source>
        <dbReference type="ARBA" id="ARBA00022703"/>
    </source>
</evidence>